<dbReference type="Pfam" id="PF05769">
    <property type="entry name" value="SIKE"/>
    <property type="match status" value="1"/>
</dbReference>
<dbReference type="GO" id="GO:0005737">
    <property type="term" value="C:cytoplasm"/>
    <property type="evidence" value="ECO:0007669"/>
    <property type="project" value="UniProtKB-SubCell"/>
</dbReference>
<dbReference type="GeneTree" id="ENSGT01000000221302"/>
<dbReference type="InterPro" id="IPR008555">
    <property type="entry name" value="SIKE"/>
</dbReference>
<evidence type="ECO:0000313" key="5">
    <source>
        <dbReference type="Ensembl" id="ENSECAP00000075591.1"/>
    </source>
</evidence>
<evidence type="ECO:0000256" key="2">
    <source>
        <dbReference type="ARBA" id="ARBA00005537"/>
    </source>
</evidence>
<organism evidence="5 6">
    <name type="scientific">Equus caballus</name>
    <name type="common">Horse</name>
    <dbReference type="NCBI Taxonomy" id="9796"/>
    <lineage>
        <taxon>Eukaryota</taxon>
        <taxon>Metazoa</taxon>
        <taxon>Chordata</taxon>
        <taxon>Craniata</taxon>
        <taxon>Vertebrata</taxon>
        <taxon>Euteleostomi</taxon>
        <taxon>Mammalia</taxon>
        <taxon>Eutheria</taxon>
        <taxon>Laurasiatheria</taxon>
        <taxon>Perissodactyla</taxon>
        <taxon>Equidae</taxon>
        <taxon>Equus</taxon>
    </lineage>
</organism>
<evidence type="ECO:0000256" key="1">
    <source>
        <dbReference type="ARBA" id="ARBA00004496"/>
    </source>
</evidence>
<reference evidence="5" key="3">
    <citation type="submission" date="2025-09" db="UniProtKB">
        <authorList>
            <consortium name="Ensembl"/>
        </authorList>
    </citation>
    <scope>IDENTIFICATION</scope>
    <source>
        <strain evidence="5">Thoroughbred</strain>
    </source>
</reference>
<dbReference type="PANTHER" id="PTHR12186">
    <property type="entry name" value="SIKE FAMILY MEMBER"/>
    <property type="match status" value="1"/>
</dbReference>
<dbReference type="PANTHER" id="PTHR12186:SF3">
    <property type="entry name" value="FGFR1 ONCOGENE PARTNER 2"/>
    <property type="match status" value="1"/>
</dbReference>
<keyword evidence="6" id="KW-1185">Reference proteome</keyword>
<name>A0A9L0SKX1_HORSE</name>
<comment type="similarity">
    <text evidence="2">Belongs to the SIKE family.</text>
</comment>
<keyword evidence="3" id="KW-0963">Cytoplasm</keyword>
<dbReference type="AlphaFoldDB" id="A0A9L0SKX1"/>
<reference evidence="5" key="2">
    <citation type="submission" date="2025-08" db="UniProtKB">
        <authorList>
            <consortium name="Ensembl"/>
        </authorList>
    </citation>
    <scope>IDENTIFICATION</scope>
    <source>
        <strain evidence="5">Thoroughbred</strain>
    </source>
</reference>
<evidence type="ECO:0000256" key="4">
    <source>
        <dbReference type="ARBA" id="ARBA00023054"/>
    </source>
</evidence>
<evidence type="ECO:0000256" key="3">
    <source>
        <dbReference type="ARBA" id="ARBA00022490"/>
    </source>
</evidence>
<proteinExistence type="inferred from homology"/>
<comment type="subcellular location">
    <subcellularLocation>
        <location evidence="1">Cytoplasm</location>
    </subcellularLocation>
</comment>
<dbReference type="Ensembl" id="ENSECAT00000120585.1">
    <property type="protein sequence ID" value="ENSECAP00000075591.1"/>
    <property type="gene ID" value="ENSECAG00000049905.1"/>
</dbReference>
<sequence>MNCTIERALVDAKVLIERLGDYDSAAESQSAHTHRNISLRLLVSASETLGLHCCRTLENESNTGSDKCNGSRMRRALEVDERLGCGKHECISQLDQENKGLREILQITQVSFWDLRRNDAPEGTSSVYKEFVESTSFKYVDCGTVW</sequence>
<reference evidence="5 6" key="1">
    <citation type="journal article" date="2009" name="Science">
        <title>Genome sequence, comparative analysis, and population genetics of the domestic horse.</title>
        <authorList>
            <consortium name="Broad Institute Genome Sequencing Platform"/>
            <consortium name="Broad Institute Whole Genome Assembly Team"/>
            <person name="Wade C.M."/>
            <person name="Giulotto E."/>
            <person name="Sigurdsson S."/>
            <person name="Zoli M."/>
            <person name="Gnerre S."/>
            <person name="Imsland F."/>
            <person name="Lear T.L."/>
            <person name="Adelson D.L."/>
            <person name="Bailey E."/>
            <person name="Bellone R.R."/>
            <person name="Bloecker H."/>
            <person name="Distl O."/>
            <person name="Edgar R.C."/>
            <person name="Garber M."/>
            <person name="Leeb T."/>
            <person name="Mauceli E."/>
            <person name="MacLeod J.N."/>
            <person name="Penedo M.C.T."/>
            <person name="Raison J.M."/>
            <person name="Sharpe T."/>
            <person name="Vogel J."/>
            <person name="Andersson L."/>
            <person name="Antczak D.F."/>
            <person name="Biagi T."/>
            <person name="Binns M.M."/>
            <person name="Chowdhary B.P."/>
            <person name="Coleman S.J."/>
            <person name="Della Valle G."/>
            <person name="Fryc S."/>
            <person name="Guerin G."/>
            <person name="Hasegawa T."/>
            <person name="Hill E.W."/>
            <person name="Jurka J."/>
            <person name="Kiialainen A."/>
            <person name="Lindgren G."/>
            <person name="Liu J."/>
            <person name="Magnani E."/>
            <person name="Mickelson J.R."/>
            <person name="Murray J."/>
            <person name="Nergadze S.G."/>
            <person name="Onofrio R."/>
            <person name="Pedroni S."/>
            <person name="Piras M.F."/>
            <person name="Raudsepp T."/>
            <person name="Rocchi M."/>
            <person name="Roeed K.H."/>
            <person name="Ryder O.A."/>
            <person name="Searle S."/>
            <person name="Skow L."/>
            <person name="Swinburne J.E."/>
            <person name="Syvaenen A.C."/>
            <person name="Tozaki T."/>
            <person name="Valberg S.J."/>
            <person name="Vaudin M."/>
            <person name="White J.R."/>
            <person name="Zody M.C."/>
            <person name="Lander E.S."/>
            <person name="Lindblad-Toh K."/>
        </authorList>
    </citation>
    <scope>NUCLEOTIDE SEQUENCE [LARGE SCALE GENOMIC DNA]</scope>
    <source>
        <strain evidence="5 6">Thoroughbred</strain>
    </source>
</reference>
<protein>
    <submittedName>
        <fullName evidence="5">Uncharacterized protein</fullName>
    </submittedName>
</protein>
<dbReference type="Proteomes" id="UP000002281">
    <property type="component" value="Chromosome 8"/>
</dbReference>
<accession>A0A9L0SKX1</accession>
<keyword evidence="4" id="KW-0175">Coiled coil</keyword>
<evidence type="ECO:0000313" key="6">
    <source>
        <dbReference type="Proteomes" id="UP000002281"/>
    </source>
</evidence>